<sequence length="120" mass="13216">MSGLALSTRETVSEKSARGFIKAPIPSVFLGQDICHRISALFLKLSHEIIESESDATGGRGTRWTWSSCSVSVVALEWETISHRGYSVMATLENMHLDAAVIEMLPEEISPSWHQAVNET</sequence>
<comment type="caution">
    <text evidence="1">The sequence shown here is derived from an EMBL/GenBank/DDBJ whole genome shotgun (WGS) entry which is preliminary data.</text>
</comment>
<protein>
    <submittedName>
        <fullName evidence="1">Uncharacterized protein</fullName>
    </submittedName>
</protein>
<dbReference type="EMBL" id="JAPQKQ010000002">
    <property type="protein sequence ID" value="KAJ5208081.1"/>
    <property type="molecule type" value="Genomic_DNA"/>
</dbReference>
<gene>
    <name evidence="1" type="ORF">N7449_002460</name>
</gene>
<reference evidence="1" key="2">
    <citation type="journal article" date="2023" name="IMA Fungus">
        <title>Comparative genomic study of the Penicillium genus elucidates a diverse pangenome and 15 lateral gene transfer events.</title>
        <authorList>
            <person name="Petersen C."/>
            <person name="Sorensen T."/>
            <person name="Nielsen M.R."/>
            <person name="Sondergaard T.E."/>
            <person name="Sorensen J.L."/>
            <person name="Fitzpatrick D.A."/>
            <person name="Frisvad J.C."/>
            <person name="Nielsen K.L."/>
        </authorList>
    </citation>
    <scope>NUCLEOTIDE SEQUENCE</scope>
    <source>
        <strain evidence="1">IBT 20477</strain>
    </source>
</reference>
<reference evidence="1" key="1">
    <citation type="submission" date="2022-11" db="EMBL/GenBank/DDBJ databases">
        <authorList>
            <person name="Petersen C."/>
        </authorList>
    </citation>
    <scope>NUCLEOTIDE SEQUENCE</scope>
    <source>
        <strain evidence="1">IBT 20477</strain>
    </source>
</reference>
<dbReference type="AlphaFoldDB" id="A0A9W9MV61"/>
<evidence type="ECO:0000313" key="1">
    <source>
        <dbReference type="EMBL" id="KAJ5208081.1"/>
    </source>
</evidence>
<organism evidence="1 2">
    <name type="scientific">Penicillium cf. viridicatum</name>
    <dbReference type="NCBI Taxonomy" id="2972119"/>
    <lineage>
        <taxon>Eukaryota</taxon>
        <taxon>Fungi</taxon>
        <taxon>Dikarya</taxon>
        <taxon>Ascomycota</taxon>
        <taxon>Pezizomycotina</taxon>
        <taxon>Eurotiomycetes</taxon>
        <taxon>Eurotiomycetidae</taxon>
        <taxon>Eurotiales</taxon>
        <taxon>Aspergillaceae</taxon>
        <taxon>Penicillium</taxon>
    </lineage>
</organism>
<dbReference type="Proteomes" id="UP001150942">
    <property type="component" value="Unassembled WGS sequence"/>
</dbReference>
<name>A0A9W9MV61_9EURO</name>
<proteinExistence type="predicted"/>
<evidence type="ECO:0000313" key="2">
    <source>
        <dbReference type="Proteomes" id="UP001150942"/>
    </source>
</evidence>
<keyword evidence="2" id="KW-1185">Reference proteome</keyword>
<accession>A0A9W9MV61</accession>